<evidence type="ECO:0000313" key="6">
    <source>
        <dbReference type="EMBL" id="SDL13891.1"/>
    </source>
</evidence>
<dbReference type="InterPro" id="IPR012318">
    <property type="entry name" value="HTH_CRP"/>
</dbReference>
<dbReference type="InterPro" id="IPR036390">
    <property type="entry name" value="WH_DNA-bd_sf"/>
</dbReference>
<dbReference type="STRING" id="563176.SAMN04488090_0114"/>
<reference evidence="6 7" key="1">
    <citation type="submission" date="2016-10" db="EMBL/GenBank/DDBJ databases">
        <authorList>
            <person name="de Groot N.N."/>
        </authorList>
    </citation>
    <scope>NUCLEOTIDE SEQUENCE [LARGE SCALE GENOMIC DNA]</scope>
    <source>
        <strain evidence="6 7">DSM 21668</strain>
    </source>
</reference>
<evidence type="ECO:0000259" key="4">
    <source>
        <dbReference type="PROSITE" id="PS50042"/>
    </source>
</evidence>
<dbReference type="Pfam" id="PF00027">
    <property type="entry name" value="cNMP_binding"/>
    <property type="match status" value="1"/>
</dbReference>
<evidence type="ECO:0000256" key="3">
    <source>
        <dbReference type="ARBA" id="ARBA00023163"/>
    </source>
</evidence>
<dbReference type="InterPro" id="IPR000595">
    <property type="entry name" value="cNMP-bd_dom"/>
</dbReference>
<dbReference type="Gene3D" id="1.10.10.10">
    <property type="entry name" value="Winged helix-like DNA-binding domain superfamily/Winged helix DNA-binding domain"/>
    <property type="match status" value="1"/>
</dbReference>
<dbReference type="PANTHER" id="PTHR24567:SF28">
    <property type="entry name" value="LISTERIOLYSIN REGULATORY PROTEIN"/>
    <property type="match status" value="1"/>
</dbReference>
<feature type="domain" description="Cyclic nucleotide-binding" evidence="4">
    <location>
        <begin position="12"/>
        <end position="133"/>
    </location>
</feature>
<dbReference type="SUPFAM" id="SSF51206">
    <property type="entry name" value="cAMP-binding domain-like"/>
    <property type="match status" value="1"/>
</dbReference>
<dbReference type="AlphaFoldDB" id="A0A1G9HLP6"/>
<dbReference type="Gene3D" id="2.60.120.10">
    <property type="entry name" value="Jelly Rolls"/>
    <property type="match status" value="1"/>
</dbReference>
<dbReference type="CDD" id="cd00038">
    <property type="entry name" value="CAP_ED"/>
    <property type="match status" value="1"/>
</dbReference>
<dbReference type="GO" id="GO:0005829">
    <property type="term" value="C:cytosol"/>
    <property type="evidence" value="ECO:0007669"/>
    <property type="project" value="TreeGrafter"/>
</dbReference>
<dbReference type="RefSeq" id="WP_245689844.1">
    <property type="nucleotide sequence ID" value="NZ_FNGS01000001.1"/>
</dbReference>
<accession>A0A1G9HLP6</accession>
<dbReference type="EMBL" id="FNGS01000001">
    <property type="protein sequence ID" value="SDL13891.1"/>
    <property type="molecule type" value="Genomic_DNA"/>
</dbReference>
<evidence type="ECO:0000313" key="7">
    <source>
        <dbReference type="Proteomes" id="UP000198901"/>
    </source>
</evidence>
<dbReference type="PROSITE" id="PS51063">
    <property type="entry name" value="HTH_CRP_2"/>
    <property type="match status" value="1"/>
</dbReference>
<organism evidence="6 7">
    <name type="scientific">Siphonobacter aquaeclarae</name>
    <dbReference type="NCBI Taxonomy" id="563176"/>
    <lineage>
        <taxon>Bacteria</taxon>
        <taxon>Pseudomonadati</taxon>
        <taxon>Bacteroidota</taxon>
        <taxon>Cytophagia</taxon>
        <taxon>Cytophagales</taxon>
        <taxon>Cytophagaceae</taxon>
        <taxon>Siphonobacter</taxon>
    </lineage>
</organism>
<dbReference type="Proteomes" id="UP000198901">
    <property type="component" value="Unassembled WGS sequence"/>
</dbReference>
<feature type="domain" description="HTH crp-type" evidence="5">
    <location>
        <begin position="147"/>
        <end position="218"/>
    </location>
</feature>
<dbReference type="PANTHER" id="PTHR24567">
    <property type="entry name" value="CRP FAMILY TRANSCRIPTIONAL REGULATORY PROTEIN"/>
    <property type="match status" value="1"/>
</dbReference>
<keyword evidence="2" id="KW-0238">DNA-binding</keyword>
<proteinExistence type="predicted"/>
<dbReference type="SMART" id="SM00419">
    <property type="entry name" value="HTH_CRP"/>
    <property type="match status" value="1"/>
</dbReference>
<dbReference type="InterPro" id="IPR036388">
    <property type="entry name" value="WH-like_DNA-bd_sf"/>
</dbReference>
<dbReference type="GO" id="GO:0003700">
    <property type="term" value="F:DNA-binding transcription factor activity"/>
    <property type="evidence" value="ECO:0007669"/>
    <property type="project" value="TreeGrafter"/>
</dbReference>
<keyword evidence="3" id="KW-0804">Transcription</keyword>
<dbReference type="SMART" id="SM00100">
    <property type="entry name" value="cNMP"/>
    <property type="match status" value="1"/>
</dbReference>
<gene>
    <name evidence="6" type="ORF">SAMN04488090_0114</name>
</gene>
<dbReference type="InterPro" id="IPR018490">
    <property type="entry name" value="cNMP-bd_dom_sf"/>
</dbReference>
<dbReference type="PROSITE" id="PS50042">
    <property type="entry name" value="CNMP_BINDING_3"/>
    <property type="match status" value="1"/>
</dbReference>
<dbReference type="InterPro" id="IPR050397">
    <property type="entry name" value="Env_Response_Regulators"/>
</dbReference>
<keyword evidence="1" id="KW-0805">Transcription regulation</keyword>
<dbReference type="InterPro" id="IPR014710">
    <property type="entry name" value="RmlC-like_jellyroll"/>
</dbReference>
<evidence type="ECO:0000256" key="2">
    <source>
        <dbReference type="ARBA" id="ARBA00023125"/>
    </source>
</evidence>
<dbReference type="SUPFAM" id="SSF46785">
    <property type="entry name" value="Winged helix' DNA-binding domain"/>
    <property type="match status" value="1"/>
</dbReference>
<name>A0A1G9HLP6_9BACT</name>
<dbReference type="Pfam" id="PF13545">
    <property type="entry name" value="HTH_Crp_2"/>
    <property type="match status" value="1"/>
</dbReference>
<evidence type="ECO:0000259" key="5">
    <source>
        <dbReference type="PROSITE" id="PS51063"/>
    </source>
</evidence>
<sequence length="225" mass="25647">MKKVTCDLASCLFCTSCPDAWRDILPAARTMRTFRKGEEIFAEGTPVSGAYFVFEGLVKIHMAWGAQKQLILNFAGKGEMIGFRGLAPDPVFPISATALDETVICFVERAFFQSMLEVNHRLTQRLLDLYARTLQESEKRMRTLALMDVRGRVSDMLLMLERKFGADSEGFICIIPSRQDLAAYAGTTYETVFRTLSEWEEEKILAFQGKRIAILDRTRLEDYTR</sequence>
<dbReference type="GO" id="GO:0003677">
    <property type="term" value="F:DNA binding"/>
    <property type="evidence" value="ECO:0007669"/>
    <property type="project" value="UniProtKB-KW"/>
</dbReference>
<keyword evidence="7" id="KW-1185">Reference proteome</keyword>
<evidence type="ECO:0000256" key="1">
    <source>
        <dbReference type="ARBA" id="ARBA00023015"/>
    </source>
</evidence>
<protein>
    <submittedName>
        <fullName evidence="6">CRP/FNR family transcriptional regulator, anaerobic regulatory protein</fullName>
    </submittedName>
</protein>